<feature type="chain" id="PRO_5008597670" description="Secreted protein" evidence="1">
    <location>
        <begin position="24"/>
        <end position="73"/>
    </location>
</feature>
<dbReference type="Proteomes" id="UP000092154">
    <property type="component" value="Unassembled WGS sequence"/>
</dbReference>
<dbReference type="InParanoid" id="A0A1B7MWX5"/>
<evidence type="ECO:0000313" key="3">
    <source>
        <dbReference type="Proteomes" id="UP000092154"/>
    </source>
</evidence>
<sequence length="73" mass="8272">MCGQCIGVAGALALLMYLEVTSLRQQHARSTPSRYLFIPQIVPTSLVVCAPQMKHMLLYMHHRRCVCRVSSLR</sequence>
<accession>A0A1B7MWX5</accession>
<keyword evidence="1" id="KW-0732">Signal</keyword>
<dbReference type="EMBL" id="KV448372">
    <property type="protein sequence ID" value="OAX37110.1"/>
    <property type="molecule type" value="Genomic_DNA"/>
</dbReference>
<evidence type="ECO:0000313" key="2">
    <source>
        <dbReference type="EMBL" id="OAX37110.1"/>
    </source>
</evidence>
<feature type="signal peptide" evidence="1">
    <location>
        <begin position="1"/>
        <end position="23"/>
    </location>
</feature>
<protein>
    <recommendedName>
        <fullName evidence="4">Secreted protein</fullName>
    </recommendedName>
</protein>
<keyword evidence="3" id="KW-1185">Reference proteome</keyword>
<name>A0A1B7MWX5_9AGAM</name>
<evidence type="ECO:0008006" key="4">
    <source>
        <dbReference type="Google" id="ProtNLM"/>
    </source>
</evidence>
<dbReference type="AlphaFoldDB" id="A0A1B7MWX5"/>
<reference evidence="2 3" key="1">
    <citation type="submission" date="2016-06" db="EMBL/GenBank/DDBJ databases">
        <title>Comparative genomics of the ectomycorrhizal sister species Rhizopogon vinicolor and Rhizopogon vesiculosus (Basidiomycota: Boletales) reveals a divergence of the mating type B locus.</title>
        <authorList>
            <consortium name="DOE Joint Genome Institute"/>
            <person name="Mujic A.B."/>
            <person name="Kuo A."/>
            <person name="Tritt A."/>
            <person name="Lipzen A."/>
            <person name="Chen C."/>
            <person name="Johnson J."/>
            <person name="Sharma A."/>
            <person name="Barry K."/>
            <person name="Grigoriev I.V."/>
            <person name="Spatafora J.W."/>
        </authorList>
    </citation>
    <scope>NUCLEOTIDE SEQUENCE [LARGE SCALE GENOMIC DNA]</scope>
    <source>
        <strain evidence="2 3">AM-OR11-026</strain>
    </source>
</reference>
<organism evidence="2 3">
    <name type="scientific">Rhizopogon vinicolor AM-OR11-026</name>
    <dbReference type="NCBI Taxonomy" id="1314800"/>
    <lineage>
        <taxon>Eukaryota</taxon>
        <taxon>Fungi</taxon>
        <taxon>Dikarya</taxon>
        <taxon>Basidiomycota</taxon>
        <taxon>Agaricomycotina</taxon>
        <taxon>Agaricomycetes</taxon>
        <taxon>Agaricomycetidae</taxon>
        <taxon>Boletales</taxon>
        <taxon>Suillineae</taxon>
        <taxon>Rhizopogonaceae</taxon>
        <taxon>Rhizopogon</taxon>
    </lineage>
</organism>
<proteinExistence type="predicted"/>
<evidence type="ECO:0000256" key="1">
    <source>
        <dbReference type="SAM" id="SignalP"/>
    </source>
</evidence>
<gene>
    <name evidence="2" type="ORF">K503DRAFT_256603</name>
</gene>